<keyword evidence="2" id="KW-1185">Reference proteome</keyword>
<proteinExistence type="predicted"/>
<evidence type="ECO:0000313" key="1">
    <source>
        <dbReference type="EMBL" id="GFU60372.1"/>
    </source>
</evidence>
<accession>A0A8X6R9A0</accession>
<dbReference type="AlphaFoldDB" id="A0A8X6R9A0"/>
<protein>
    <submittedName>
        <fullName evidence="1">Uncharacterized protein</fullName>
    </submittedName>
</protein>
<dbReference type="Gene3D" id="3.30.390.110">
    <property type="match status" value="1"/>
</dbReference>
<dbReference type="Proteomes" id="UP000887013">
    <property type="component" value="Unassembled WGS sequence"/>
</dbReference>
<evidence type="ECO:0000313" key="2">
    <source>
        <dbReference type="Proteomes" id="UP000887013"/>
    </source>
</evidence>
<name>A0A8X6R9A0_NEPPI</name>
<dbReference type="OrthoDB" id="338850at2759"/>
<sequence>MCVLYFCCELFSVFKMSSDLLWMIVRNRSSFLVKKRGIKRPFSS</sequence>
<reference evidence="1" key="1">
    <citation type="submission" date="2020-08" db="EMBL/GenBank/DDBJ databases">
        <title>Multicomponent nature underlies the extraordinary mechanical properties of spider dragline silk.</title>
        <authorList>
            <person name="Kono N."/>
            <person name="Nakamura H."/>
            <person name="Mori M."/>
            <person name="Yoshida Y."/>
            <person name="Ohtoshi R."/>
            <person name="Malay A.D."/>
            <person name="Moran D.A.P."/>
            <person name="Tomita M."/>
            <person name="Numata K."/>
            <person name="Arakawa K."/>
        </authorList>
    </citation>
    <scope>NUCLEOTIDE SEQUENCE</scope>
</reference>
<gene>
    <name evidence="1" type="ORF">NPIL_36341</name>
</gene>
<feature type="non-terminal residue" evidence="1">
    <location>
        <position position="1"/>
    </location>
</feature>
<dbReference type="EMBL" id="BMAW01040644">
    <property type="protein sequence ID" value="GFU60372.1"/>
    <property type="molecule type" value="Genomic_DNA"/>
</dbReference>
<comment type="caution">
    <text evidence="1">The sequence shown here is derived from an EMBL/GenBank/DDBJ whole genome shotgun (WGS) entry which is preliminary data.</text>
</comment>
<organism evidence="1 2">
    <name type="scientific">Nephila pilipes</name>
    <name type="common">Giant wood spider</name>
    <name type="synonym">Nephila maculata</name>
    <dbReference type="NCBI Taxonomy" id="299642"/>
    <lineage>
        <taxon>Eukaryota</taxon>
        <taxon>Metazoa</taxon>
        <taxon>Ecdysozoa</taxon>
        <taxon>Arthropoda</taxon>
        <taxon>Chelicerata</taxon>
        <taxon>Arachnida</taxon>
        <taxon>Araneae</taxon>
        <taxon>Araneomorphae</taxon>
        <taxon>Entelegynae</taxon>
        <taxon>Araneoidea</taxon>
        <taxon>Nephilidae</taxon>
        <taxon>Nephila</taxon>
    </lineage>
</organism>